<feature type="transmembrane region" description="Helical" evidence="2">
    <location>
        <begin position="171"/>
        <end position="192"/>
    </location>
</feature>
<keyword evidence="2" id="KW-0812">Transmembrane</keyword>
<dbReference type="AlphaFoldDB" id="L8GSD0"/>
<feature type="compositionally biased region" description="Basic and acidic residues" evidence="1">
    <location>
        <begin position="52"/>
        <end position="66"/>
    </location>
</feature>
<dbReference type="InterPro" id="IPR001841">
    <property type="entry name" value="Znf_RING"/>
</dbReference>
<dbReference type="Proteomes" id="UP000011083">
    <property type="component" value="Unassembled WGS sequence"/>
</dbReference>
<dbReference type="RefSeq" id="XP_004337865.1">
    <property type="nucleotide sequence ID" value="XM_004337817.1"/>
</dbReference>
<protein>
    <recommendedName>
        <fullName evidence="3">RING-type domain-containing protein</fullName>
    </recommendedName>
</protein>
<dbReference type="STRING" id="1257118.L8GSD0"/>
<feature type="compositionally biased region" description="Basic and acidic residues" evidence="1">
    <location>
        <begin position="1"/>
        <end position="11"/>
    </location>
</feature>
<dbReference type="VEuPathDB" id="AmoebaDB:ACA1_187380"/>
<reference evidence="4 5" key="1">
    <citation type="journal article" date="2013" name="Genome Biol.">
        <title>Genome of Acanthamoeba castellanii highlights extensive lateral gene transfer and early evolution of tyrosine kinase signaling.</title>
        <authorList>
            <person name="Clarke M."/>
            <person name="Lohan A.J."/>
            <person name="Liu B."/>
            <person name="Lagkouvardos I."/>
            <person name="Roy S."/>
            <person name="Zafar N."/>
            <person name="Bertelli C."/>
            <person name="Schilde C."/>
            <person name="Kianianmomeni A."/>
            <person name="Burglin T.R."/>
            <person name="Frech C."/>
            <person name="Turcotte B."/>
            <person name="Kopec K.O."/>
            <person name="Synnott J.M."/>
            <person name="Choo C."/>
            <person name="Paponov I."/>
            <person name="Finkler A."/>
            <person name="Soon Heng Tan C."/>
            <person name="Hutchins A.P."/>
            <person name="Weinmeier T."/>
            <person name="Rattei T."/>
            <person name="Chu J.S."/>
            <person name="Gimenez G."/>
            <person name="Irimia M."/>
            <person name="Rigden D.J."/>
            <person name="Fitzpatrick D.A."/>
            <person name="Lorenzo-Morales J."/>
            <person name="Bateman A."/>
            <person name="Chiu C.H."/>
            <person name="Tang P."/>
            <person name="Hegemann P."/>
            <person name="Fromm H."/>
            <person name="Raoult D."/>
            <person name="Greub G."/>
            <person name="Miranda-Saavedra D."/>
            <person name="Chen N."/>
            <person name="Nash P."/>
            <person name="Ginger M.L."/>
            <person name="Horn M."/>
            <person name="Schaap P."/>
            <person name="Caler L."/>
            <person name="Loftus B."/>
        </authorList>
    </citation>
    <scope>NUCLEOTIDE SEQUENCE [LARGE SCALE GENOMIC DNA]</scope>
    <source>
        <strain evidence="4 5">Neff</strain>
    </source>
</reference>
<sequence length="353" mass="39068">MDASDRRRLIAEEESDEEVPHEELTELHIPITTSSTAFEAESQDDAEGANYDARDDAAEDRRRDRGAAASTTTNQDDDEEEDQQALLDHVAAIVAATADEGNPEAAARLRGAAGATAARSLEDPDFRRRVLINTWKKVNAVLFLYLVPVTIGLMVILALDWGASCEKPLQMWATVQMAIQLGLLGLSVAVILQAPKPDASAEEVIFVYRRMYSYYLMNRTLDMAWLSWFIIGMVWIFGVGAKDCPNNAPYLFRGCLILLIIQGRPLPAWPLRHRRLVKFSDDLGIDADHTSCAICLSDYEKGQGLRFLPCKHHFHAECVDNDCADPSFVTGVTPGRPSIASSNPLTDIEMGEM</sequence>
<keyword evidence="2" id="KW-0472">Membrane</keyword>
<dbReference type="SUPFAM" id="SSF57850">
    <property type="entry name" value="RING/U-box"/>
    <property type="match status" value="1"/>
</dbReference>
<accession>L8GSD0</accession>
<feature type="region of interest" description="Disordered" evidence="1">
    <location>
        <begin position="1"/>
        <end position="83"/>
    </location>
</feature>
<evidence type="ECO:0000313" key="4">
    <source>
        <dbReference type="EMBL" id="ELR15852.1"/>
    </source>
</evidence>
<feature type="transmembrane region" description="Helical" evidence="2">
    <location>
        <begin position="220"/>
        <end position="238"/>
    </location>
</feature>
<evidence type="ECO:0000259" key="3">
    <source>
        <dbReference type="Pfam" id="PF17123"/>
    </source>
</evidence>
<dbReference type="InterPro" id="IPR013083">
    <property type="entry name" value="Znf_RING/FYVE/PHD"/>
</dbReference>
<dbReference type="OrthoDB" id="20566at2759"/>
<dbReference type="PANTHER" id="PTHR46225:SF19">
    <property type="entry name" value="RING-TYPE DOMAIN-CONTAINING PROTEIN"/>
    <property type="match status" value="1"/>
</dbReference>
<evidence type="ECO:0000256" key="2">
    <source>
        <dbReference type="SAM" id="Phobius"/>
    </source>
</evidence>
<dbReference type="PANTHER" id="PTHR46225">
    <property type="entry name" value="C3H4 TYPE ZINC FINGER PROTEIN"/>
    <property type="match status" value="1"/>
</dbReference>
<name>L8GSD0_ACACF</name>
<evidence type="ECO:0000256" key="1">
    <source>
        <dbReference type="SAM" id="MobiDB-lite"/>
    </source>
</evidence>
<keyword evidence="5" id="KW-1185">Reference proteome</keyword>
<dbReference type="EMBL" id="KB008020">
    <property type="protein sequence ID" value="ELR15852.1"/>
    <property type="molecule type" value="Genomic_DNA"/>
</dbReference>
<dbReference type="GeneID" id="14916510"/>
<organism evidence="4 5">
    <name type="scientific">Acanthamoeba castellanii (strain ATCC 30010 / Neff)</name>
    <dbReference type="NCBI Taxonomy" id="1257118"/>
    <lineage>
        <taxon>Eukaryota</taxon>
        <taxon>Amoebozoa</taxon>
        <taxon>Discosea</taxon>
        <taxon>Longamoebia</taxon>
        <taxon>Centramoebida</taxon>
        <taxon>Acanthamoebidae</taxon>
        <taxon>Acanthamoeba</taxon>
    </lineage>
</organism>
<feature type="transmembrane region" description="Helical" evidence="2">
    <location>
        <begin position="138"/>
        <end position="159"/>
    </location>
</feature>
<keyword evidence="2" id="KW-1133">Transmembrane helix</keyword>
<evidence type="ECO:0000313" key="5">
    <source>
        <dbReference type="Proteomes" id="UP000011083"/>
    </source>
</evidence>
<feature type="domain" description="RING-type" evidence="3">
    <location>
        <begin position="292"/>
        <end position="319"/>
    </location>
</feature>
<proteinExistence type="predicted"/>
<gene>
    <name evidence="4" type="ORF">ACA1_187380</name>
</gene>
<dbReference type="Pfam" id="PF17123">
    <property type="entry name" value="zf-RING_11"/>
    <property type="match status" value="1"/>
</dbReference>
<dbReference type="Gene3D" id="3.30.40.10">
    <property type="entry name" value="Zinc/RING finger domain, C3HC4 (zinc finger)"/>
    <property type="match status" value="1"/>
</dbReference>
<dbReference type="KEGG" id="acan:ACA1_187380"/>